<protein>
    <recommendedName>
        <fullName evidence="3">NAD-dependent epimerase/dehydratase domain-containing protein</fullName>
    </recommendedName>
</protein>
<organism evidence="4 5">
    <name type="scientific">Psilocybe cf. subviscida</name>
    <dbReference type="NCBI Taxonomy" id="2480587"/>
    <lineage>
        <taxon>Eukaryota</taxon>
        <taxon>Fungi</taxon>
        <taxon>Dikarya</taxon>
        <taxon>Basidiomycota</taxon>
        <taxon>Agaricomycotina</taxon>
        <taxon>Agaricomycetes</taxon>
        <taxon>Agaricomycetidae</taxon>
        <taxon>Agaricales</taxon>
        <taxon>Agaricineae</taxon>
        <taxon>Strophariaceae</taxon>
        <taxon>Psilocybe</taxon>
    </lineage>
</organism>
<dbReference type="EMBL" id="JAACJJ010000056">
    <property type="protein sequence ID" value="KAF5311861.1"/>
    <property type="molecule type" value="Genomic_DNA"/>
</dbReference>
<evidence type="ECO:0000313" key="5">
    <source>
        <dbReference type="Proteomes" id="UP000567179"/>
    </source>
</evidence>
<dbReference type="Gene3D" id="3.40.50.720">
    <property type="entry name" value="NAD(P)-binding Rossmann-like Domain"/>
    <property type="match status" value="1"/>
</dbReference>
<dbReference type="PANTHER" id="PTHR10366">
    <property type="entry name" value="NAD DEPENDENT EPIMERASE/DEHYDRATASE"/>
    <property type="match status" value="1"/>
</dbReference>
<comment type="caution">
    <text evidence="4">The sequence shown here is derived from an EMBL/GenBank/DDBJ whole genome shotgun (WGS) entry which is preliminary data.</text>
</comment>
<evidence type="ECO:0000259" key="3">
    <source>
        <dbReference type="Pfam" id="PF01370"/>
    </source>
</evidence>
<dbReference type="Pfam" id="PF01370">
    <property type="entry name" value="Epimerase"/>
    <property type="match status" value="1"/>
</dbReference>
<reference evidence="4 5" key="1">
    <citation type="journal article" date="2020" name="ISME J.">
        <title>Uncovering the hidden diversity of litter-decomposition mechanisms in mushroom-forming fungi.</title>
        <authorList>
            <person name="Floudas D."/>
            <person name="Bentzer J."/>
            <person name="Ahren D."/>
            <person name="Johansson T."/>
            <person name="Persson P."/>
            <person name="Tunlid A."/>
        </authorList>
    </citation>
    <scope>NUCLEOTIDE SEQUENCE [LARGE SCALE GENOMIC DNA]</scope>
    <source>
        <strain evidence="4 5">CBS 101986</strain>
    </source>
</reference>
<evidence type="ECO:0000256" key="2">
    <source>
        <dbReference type="ARBA" id="ARBA00023445"/>
    </source>
</evidence>
<dbReference type="AlphaFoldDB" id="A0A8H5ETJ1"/>
<dbReference type="InterPro" id="IPR050425">
    <property type="entry name" value="NAD(P)_dehydrat-like"/>
</dbReference>
<proteinExistence type="inferred from homology"/>
<dbReference type="GO" id="GO:0016616">
    <property type="term" value="F:oxidoreductase activity, acting on the CH-OH group of donors, NAD or NADP as acceptor"/>
    <property type="evidence" value="ECO:0007669"/>
    <property type="project" value="TreeGrafter"/>
</dbReference>
<dbReference type="SUPFAM" id="SSF51735">
    <property type="entry name" value="NAD(P)-binding Rossmann-fold domains"/>
    <property type="match status" value="1"/>
</dbReference>
<dbReference type="Proteomes" id="UP000567179">
    <property type="component" value="Unassembled WGS sequence"/>
</dbReference>
<dbReference type="InterPro" id="IPR001509">
    <property type="entry name" value="Epimerase_deHydtase"/>
</dbReference>
<dbReference type="PANTHER" id="PTHR10366:SF564">
    <property type="entry name" value="STEROL-4-ALPHA-CARBOXYLATE 3-DEHYDROGENASE, DECARBOXYLATING"/>
    <property type="match status" value="1"/>
</dbReference>
<comment type="similarity">
    <text evidence="2">Belongs to the NAD(P)-dependent epimerase/dehydratase family. Dihydroflavonol-4-reductase subfamily.</text>
</comment>
<evidence type="ECO:0000256" key="1">
    <source>
        <dbReference type="ARBA" id="ARBA00023002"/>
    </source>
</evidence>
<evidence type="ECO:0000313" key="4">
    <source>
        <dbReference type="EMBL" id="KAF5311861.1"/>
    </source>
</evidence>
<gene>
    <name evidence="4" type="ORF">D9619_003774</name>
</gene>
<keyword evidence="1" id="KW-0560">Oxidoreductase</keyword>
<accession>A0A8H5ETJ1</accession>
<dbReference type="InterPro" id="IPR036291">
    <property type="entry name" value="NAD(P)-bd_dom_sf"/>
</dbReference>
<sequence>MPTIPPSGTVLVSGSNGYIAMWVVRTLLERGYRVRGTVRTEEKIKYMREYFEELGYAYGEGGKLELVVVEDIVKEGAFDEAVKGVDGVVHMASPLHFNAKDPQDLYRPAIQGTVGMLKSVTKNGPNVQRIVITSSFSAIMTPPSVPTTVSEADWNTTSEREVDEQQAQGALPNGQTIYRASKKLAESSAWEFYENIKSEVKWDLTTILPPFAFGPPIHDTSLTSLNASLALWYVVMSTPKPKELLAGSYLWIDVRDVALAHVLALEEPEAGGERIIVSAASYVWQEWLDALSTLPSNLLPSHQDKWQRGFPEICDNKVYMITVNGKQERVLGIKYRTAAETARDTLVEFARRGW</sequence>
<feature type="domain" description="NAD-dependent epimerase/dehydratase" evidence="3">
    <location>
        <begin position="10"/>
        <end position="274"/>
    </location>
</feature>
<dbReference type="OrthoDB" id="2735536at2759"/>
<name>A0A8H5ETJ1_9AGAR</name>
<keyword evidence="5" id="KW-1185">Reference proteome</keyword>